<dbReference type="GO" id="GO:0005737">
    <property type="term" value="C:cytoplasm"/>
    <property type="evidence" value="ECO:0007669"/>
    <property type="project" value="UniProtKB-SubCell"/>
</dbReference>
<evidence type="ECO:0000256" key="1">
    <source>
        <dbReference type="ARBA" id="ARBA00022679"/>
    </source>
</evidence>
<comment type="pathway">
    <text evidence="9">Carbohydrate metabolism; D-ribose degradation; D-ribose 5-phosphate from beta-D-ribopyranose: step 2/2.</text>
</comment>
<feature type="binding site" evidence="9">
    <location>
        <begin position="38"/>
        <end position="42"/>
    </location>
    <ligand>
        <name>substrate</name>
    </ligand>
</feature>
<evidence type="ECO:0000256" key="5">
    <source>
        <dbReference type="ARBA" id="ARBA00022840"/>
    </source>
</evidence>
<feature type="binding site" evidence="9">
    <location>
        <position position="272"/>
    </location>
    <ligand>
        <name>K(+)</name>
        <dbReference type="ChEBI" id="CHEBI:29103"/>
    </ligand>
</feature>
<gene>
    <name evidence="9 11" type="primary">rbsK</name>
    <name evidence="11" type="ORF">HMF8227_00241</name>
</gene>
<dbReference type="OrthoDB" id="9776822at2"/>
<dbReference type="KEGG" id="salh:HMF8227_00241"/>
<dbReference type="Proteomes" id="UP000245728">
    <property type="component" value="Chromosome"/>
</dbReference>
<comment type="catalytic activity">
    <reaction evidence="9">
        <text>D-ribose + ATP = D-ribose 5-phosphate + ADP + H(+)</text>
        <dbReference type="Rhea" id="RHEA:13697"/>
        <dbReference type="ChEBI" id="CHEBI:15378"/>
        <dbReference type="ChEBI" id="CHEBI:30616"/>
        <dbReference type="ChEBI" id="CHEBI:47013"/>
        <dbReference type="ChEBI" id="CHEBI:78346"/>
        <dbReference type="ChEBI" id="CHEBI:456216"/>
        <dbReference type="EC" id="2.7.1.15"/>
    </reaction>
</comment>
<feature type="binding site" evidence="9">
    <location>
        <position position="275"/>
    </location>
    <ligand>
        <name>K(+)</name>
        <dbReference type="ChEBI" id="CHEBI:29103"/>
    </ligand>
</feature>
<evidence type="ECO:0000256" key="9">
    <source>
        <dbReference type="HAMAP-Rule" id="MF_01987"/>
    </source>
</evidence>
<proteinExistence type="inferred from homology"/>
<dbReference type="InterPro" id="IPR002139">
    <property type="entry name" value="Ribo/fructo_kinase"/>
</dbReference>
<feature type="binding site" evidence="9">
    <location>
        <position position="242"/>
    </location>
    <ligand>
        <name>substrate</name>
    </ligand>
</feature>
<keyword evidence="8 9" id="KW-0119">Carbohydrate metabolism</keyword>
<dbReference type="PANTHER" id="PTHR10584:SF166">
    <property type="entry name" value="RIBOKINASE"/>
    <property type="match status" value="1"/>
</dbReference>
<evidence type="ECO:0000313" key="11">
    <source>
        <dbReference type="EMBL" id="AWL10749.1"/>
    </source>
</evidence>
<keyword evidence="3 9" id="KW-0547">Nucleotide-binding</keyword>
<dbReference type="Gene3D" id="3.40.1190.20">
    <property type="match status" value="1"/>
</dbReference>
<sequence length="295" mass="31588">MAVYNFGSINWDHVFTVPHLVRTGETLSSLGYQVFLGGKGANQSVALAKAGADVHHIGALKQSDPALEHLTSLGVCTSGIEQLDIATGQAMIQVMPDGDNAIVLSPGANHRNHLSWLERQLANAESDDWLLLQNETNLIEAAANKGQQHSMKVAFNPAPMDKDKVHRLLSLLDLLIINQIELTDLTGTEDLENALQQLHHQAPSLAILVTLGSRGALYQSTTERVSTQGFRVQAVDTTGAGDTFIGYFIAALDNGLTPSTALSQASAAAAISVTQHGAMDAIPNADEVHYFMDNY</sequence>
<dbReference type="EC" id="2.7.1.15" evidence="9"/>
<feature type="binding site" evidence="9">
    <location>
        <position position="277"/>
    </location>
    <ligand>
        <name>K(+)</name>
        <dbReference type="ChEBI" id="CHEBI:29103"/>
    </ligand>
</feature>
<comment type="cofactor">
    <cofactor evidence="9">
        <name>Mg(2+)</name>
        <dbReference type="ChEBI" id="CHEBI:18420"/>
    </cofactor>
    <text evidence="9">Requires a divalent cation, most likely magnesium in vivo, as an electrophilic catalyst to aid phosphoryl group transfer. It is the chelate of the metal and the nucleotide that is the actual substrate.</text>
</comment>
<feature type="binding site" evidence="9">
    <location>
        <begin position="241"/>
        <end position="242"/>
    </location>
    <ligand>
        <name>ATP</name>
        <dbReference type="ChEBI" id="CHEBI:30616"/>
    </ligand>
</feature>
<dbReference type="EMBL" id="CP029347">
    <property type="protein sequence ID" value="AWL10749.1"/>
    <property type="molecule type" value="Genomic_DNA"/>
</dbReference>
<keyword evidence="12" id="KW-1185">Reference proteome</keyword>
<feature type="active site" description="Proton acceptor" evidence="9">
    <location>
        <position position="242"/>
    </location>
</feature>
<keyword evidence="4 9" id="KW-0418">Kinase</keyword>
<protein>
    <recommendedName>
        <fullName evidence="9">Ribokinase</fullName>
        <shortName evidence="9">RK</shortName>
        <ecNumber evidence="9">2.7.1.15</ecNumber>
    </recommendedName>
</protein>
<evidence type="ECO:0000256" key="8">
    <source>
        <dbReference type="ARBA" id="ARBA00023277"/>
    </source>
</evidence>
<comment type="activity regulation">
    <text evidence="9">Activated by a monovalent cation that binds near, but not in, the active site. The most likely occupant of the site in vivo is potassium. Ion binding induces a conformational change that may alter substrate affinity.</text>
</comment>
<dbReference type="PRINTS" id="PR00990">
    <property type="entry name" value="RIBOKINASE"/>
</dbReference>
<dbReference type="GO" id="GO:0046872">
    <property type="term" value="F:metal ion binding"/>
    <property type="evidence" value="ECO:0007669"/>
    <property type="project" value="UniProtKB-KW"/>
</dbReference>
<dbReference type="InterPro" id="IPR011611">
    <property type="entry name" value="PfkB_dom"/>
</dbReference>
<evidence type="ECO:0000259" key="10">
    <source>
        <dbReference type="Pfam" id="PF00294"/>
    </source>
</evidence>
<dbReference type="GO" id="GO:0019303">
    <property type="term" value="P:D-ribose catabolic process"/>
    <property type="evidence" value="ECO:0007669"/>
    <property type="project" value="UniProtKB-UniRule"/>
</dbReference>
<comment type="similarity">
    <text evidence="9">Belongs to the carbohydrate kinase PfkB family. Ribokinase subfamily.</text>
</comment>
<dbReference type="AlphaFoldDB" id="A0A2S2DZG9"/>
<comment type="caution">
    <text evidence="9">Lacks conserved residue(s) required for the propagation of feature annotation.</text>
</comment>
<evidence type="ECO:0000256" key="4">
    <source>
        <dbReference type="ARBA" id="ARBA00022777"/>
    </source>
</evidence>
<feature type="binding site" evidence="9">
    <location>
        <position position="236"/>
    </location>
    <ligand>
        <name>K(+)</name>
        <dbReference type="ChEBI" id="CHEBI:29103"/>
    </ligand>
</feature>
<keyword evidence="9" id="KW-0963">Cytoplasm</keyword>
<comment type="function">
    <text evidence="9">Catalyzes the phosphorylation of ribose at O-5 in a reaction requiring ATP and magnesium. The resulting D-ribose-5-phosphate can then be used either for sythesis of nucleotides, histidine, and tryptophan, or as a component of the pentose phosphate pathway.</text>
</comment>
<feature type="binding site" evidence="9">
    <location>
        <position position="238"/>
    </location>
    <ligand>
        <name>K(+)</name>
        <dbReference type="ChEBI" id="CHEBI:29103"/>
    </ligand>
</feature>
<name>A0A2S2DZG9_9ALTE</name>
<feature type="domain" description="Carbohydrate kinase PfkB" evidence="10">
    <location>
        <begin position="6"/>
        <end position="284"/>
    </location>
</feature>
<reference evidence="11 12" key="1">
    <citation type="submission" date="2018-05" db="EMBL/GenBank/DDBJ databases">
        <title>Salinimonas sp. HMF8227 Genome sequencing and assembly.</title>
        <authorList>
            <person name="Kang H."/>
            <person name="Kang J."/>
            <person name="Cha I."/>
            <person name="Kim H."/>
            <person name="Joh K."/>
        </authorList>
    </citation>
    <scope>NUCLEOTIDE SEQUENCE [LARGE SCALE GENOMIC DNA]</scope>
    <source>
        <strain evidence="11 12">HMF8227</strain>
    </source>
</reference>
<dbReference type="CDD" id="cd01174">
    <property type="entry name" value="ribokinase"/>
    <property type="match status" value="1"/>
</dbReference>
<dbReference type="InterPro" id="IPR029056">
    <property type="entry name" value="Ribokinase-like"/>
</dbReference>
<evidence type="ECO:0000256" key="6">
    <source>
        <dbReference type="ARBA" id="ARBA00022842"/>
    </source>
</evidence>
<dbReference type="HAMAP" id="MF_01987">
    <property type="entry name" value="Ribokinase"/>
    <property type="match status" value="1"/>
</dbReference>
<keyword evidence="1 9" id="KW-0808">Transferase</keyword>
<keyword evidence="7 9" id="KW-0630">Potassium</keyword>
<dbReference type="GO" id="GO:0004747">
    <property type="term" value="F:ribokinase activity"/>
    <property type="evidence" value="ECO:0007669"/>
    <property type="project" value="UniProtKB-UniRule"/>
</dbReference>
<feature type="binding site" evidence="9">
    <location>
        <position position="178"/>
    </location>
    <ligand>
        <name>ATP</name>
        <dbReference type="ChEBI" id="CHEBI:30616"/>
    </ligand>
</feature>
<keyword evidence="2 9" id="KW-0479">Metal-binding</keyword>
<comment type="subcellular location">
    <subcellularLocation>
        <location evidence="9">Cytoplasm</location>
    </subcellularLocation>
</comment>
<feature type="binding site" evidence="9">
    <location>
        <begin position="210"/>
        <end position="215"/>
    </location>
    <ligand>
        <name>ATP</name>
        <dbReference type="ChEBI" id="CHEBI:30616"/>
    </ligand>
</feature>
<evidence type="ECO:0000313" key="12">
    <source>
        <dbReference type="Proteomes" id="UP000245728"/>
    </source>
</evidence>
<evidence type="ECO:0000256" key="2">
    <source>
        <dbReference type="ARBA" id="ARBA00022723"/>
    </source>
</evidence>
<organism evidence="11 12">
    <name type="scientific">Saliniradius amylolyticus</name>
    <dbReference type="NCBI Taxonomy" id="2183582"/>
    <lineage>
        <taxon>Bacteria</taxon>
        <taxon>Pseudomonadati</taxon>
        <taxon>Pseudomonadota</taxon>
        <taxon>Gammaproteobacteria</taxon>
        <taxon>Alteromonadales</taxon>
        <taxon>Alteromonadaceae</taxon>
        <taxon>Saliniradius</taxon>
    </lineage>
</organism>
<feature type="binding site" evidence="9">
    <location>
        <position position="135"/>
    </location>
    <ligand>
        <name>substrate</name>
    </ligand>
</feature>
<dbReference type="InterPro" id="IPR011877">
    <property type="entry name" value="Ribokinase"/>
</dbReference>
<evidence type="ECO:0000256" key="7">
    <source>
        <dbReference type="ARBA" id="ARBA00022958"/>
    </source>
</evidence>
<dbReference type="GO" id="GO:0005524">
    <property type="term" value="F:ATP binding"/>
    <property type="evidence" value="ECO:0007669"/>
    <property type="project" value="UniProtKB-UniRule"/>
</dbReference>
<dbReference type="SUPFAM" id="SSF53613">
    <property type="entry name" value="Ribokinase-like"/>
    <property type="match status" value="1"/>
</dbReference>
<keyword evidence="6 9" id="KW-0460">Magnesium</keyword>
<dbReference type="UniPathway" id="UPA00916">
    <property type="reaction ID" value="UER00889"/>
</dbReference>
<comment type="subunit">
    <text evidence="9">Homodimer.</text>
</comment>
<dbReference type="Pfam" id="PF00294">
    <property type="entry name" value="PfkB"/>
    <property type="match status" value="1"/>
</dbReference>
<dbReference type="RefSeq" id="WP_109338439.1">
    <property type="nucleotide sequence ID" value="NZ_CP029347.1"/>
</dbReference>
<dbReference type="PANTHER" id="PTHR10584">
    <property type="entry name" value="SUGAR KINASE"/>
    <property type="match status" value="1"/>
</dbReference>
<feature type="binding site" evidence="9">
    <location>
        <begin position="10"/>
        <end position="12"/>
    </location>
    <ligand>
        <name>substrate</name>
    </ligand>
</feature>
<accession>A0A2S2DZG9</accession>
<evidence type="ECO:0000256" key="3">
    <source>
        <dbReference type="ARBA" id="ARBA00022741"/>
    </source>
</evidence>
<keyword evidence="5 9" id="KW-0067">ATP-binding</keyword>